<dbReference type="NCBIfam" id="TIGR01785">
    <property type="entry name" value="TonB-hemin"/>
    <property type="match status" value="1"/>
</dbReference>
<name>A0A501PHG7_9PROT</name>
<feature type="signal peptide" evidence="15">
    <location>
        <begin position="1"/>
        <end position="25"/>
    </location>
</feature>
<evidence type="ECO:0000256" key="4">
    <source>
        <dbReference type="ARBA" id="ARBA00022452"/>
    </source>
</evidence>
<dbReference type="PANTHER" id="PTHR30069:SF29">
    <property type="entry name" value="HEMOGLOBIN AND HEMOGLOBIN-HAPTOGLOBIN-BINDING PROTEIN 1-RELATED"/>
    <property type="match status" value="1"/>
</dbReference>
<dbReference type="PANTHER" id="PTHR30069">
    <property type="entry name" value="TONB-DEPENDENT OUTER MEMBRANE RECEPTOR"/>
    <property type="match status" value="1"/>
</dbReference>
<evidence type="ECO:0000256" key="14">
    <source>
        <dbReference type="SAM" id="MobiDB-lite"/>
    </source>
</evidence>
<dbReference type="PROSITE" id="PS52016">
    <property type="entry name" value="TONB_DEPENDENT_REC_3"/>
    <property type="match status" value="1"/>
</dbReference>
<keyword evidence="6 15" id="KW-0732">Signal</keyword>
<dbReference type="SUPFAM" id="SSF56935">
    <property type="entry name" value="Porins"/>
    <property type="match status" value="1"/>
</dbReference>
<evidence type="ECO:0000259" key="17">
    <source>
        <dbReference type="Pfam" id="PF07715"/>
    </source>
</evidence>
<dbReference type="InterPro" id="IPR010949">
    <property type="entry name" value="TonB_Hb/transfer/lactofer_rcpt"/>
</dbReference>
<dbReference type="GO" id="GO:0009279">
    <property type="term" value="C:cell outer membrane"/>
    <property type="evidence" value="ECO:0007669"/>
    <property type="project" value="UniProtKB-SubCell"/>
</dbReference>
<feature type="domain" description="TonB-dependent receptor-like beta-barrel" evidence="16">
    <location>
        <begin position="257"/>
        <end position="690"/>
    </location>
</feature>
<dbReference type="InterPro" id="IPR011276">
    <property type="entry name" value="TonB_haem/Hb_rcpt"/>
</dbReference>
<dbReference type="InterPro" id="IPR010917">
    <property type="entry name" value="TonB_rcpt_CS"/>
</dbReference>
<reference evidence="19" key="1">
    <citation type="submission" date="2019-06" db="EMBL/GenBank/DDBJ databases">
        <title>The complete genome of Emcibacter congregatus ZYLT.</title>
        <authorList>
            <person name="Zhao Z."/>
        </authorList>
    </citation>
    <scope>NUCLEOTIDE SEQUENCE [LARGE SCALE GENOMIC DNA]</scope>
    <source>
        <strain evidence="19">MCCC 1A06723</strain>
    </source>
</reference>
<keyword evidence="8 11" id="KW-0472">Membrane</keyword>
<protein>
    <submittedName>
        <fullName evidence="18">TonB-dependent hemoglobin/transferrin/lactoferrin family receptor</fullName>
    </submittedName>
</protein>
<dbReference type="Pfam" id="PF00593">
    <property type="entry name" value="TonB_dep_Rec_b-barrel"/>
    <property type="match status" value="1"/>
</dbReference>
<dbReference type="GO" id="GO:0015344">
    <property type="term" value="F:siderophore uptake transmembrane transporter activity"/>
    <property type="evidence" value="ECO:0007669"/>
    <property type="project" value="TreeGrafter"/>
</dbReference>
<keyword evidence="3 11" id="KW-0813">Transport</keyword>
<feature type="region of interest" description="Disordered" evidence="14">
    <location>
        <begin position="216"/>
        <end position="241"/>
    </location>
</feature>
<feature type="domain" description="TonB-dependent receptor plug" evidence="17">
    <location>
        <begin position="54"/>
        <end position="162"/>
    </location>
</feature>
<keyword evidence="9 18" id="KW-0675">Receptor</keyword>
<keyword evidence="10 11" id="KW-0998">Cell outer membrane</keyword>
<keyword evidence="19" id="KW-1185">Reference proteome</keyword>
<evidence type="ECO:0000256" key="3">
    <source>
        <dbReference type="ARBA" id="ARBA00022448"/>
    </source>
</evidence>
<dbReference type="InterPro" id="IPR036942">
    <property type="entry name" value="Beta-barrel_TonB_sf"/>
</dbReference>
<feature type="compositionally biased region" description="Basic and acidic residues" evidence="14">
    <location>
        <begin position="216"/>
        <end position="240"/>
    </location>
</feature>
<evidence type="ECO:0000256" key="13">
    <source>
        <dbReference type="RuleBase" id="RU003357"/>
    </source>
</evidence>
<accession>A0A501PHG7</accession>
<evidence type="ECO:0000313" key="18">
    <source>
        <dbReference type="EMBL" id="TPD59472.1"/>
    </source>
</evidence>
<evidence type="ECO:0000313" key="19">
    <source>
        <dbReference type="Proteomes" id="UP000319148"/>
    </source>
</evidence>
<organism evidence="18 19">
    <name type="scientific">Emcibacter nanhaiensis</name>
    <dbReference type="NCBI Taxonomy" id="1505037"/>
    <lineage>
        <taxon>Bacteria</taxon>
        <taxon>Pseudomonadati</taxon>
        <taxon>Pseudomonadota</taxon>
        <taxon>Alphaproteobacteria</taxon>
        <taxon>Emcibacterales</taxon>
        <taxon>Emcibacteraceae</taxon>
        <taxon>Emcibacter</taxon>
    </lineage>
</organism>
<dbReference type="OrthoDB" id="9796221at2"/>
<evidence type="ECO:0000256" key="2">
    <source>
        <dbReference type="ARBA" id="ARBA00009810"/>
    </source>
</evidence>
<sequence length="729" mass="81106">MNRLAFYSLLAAGTSALALSTTVRAAEEDSDLGPGAAPLEVIVVSATRTENRLVDVPATITVIDEEKIDSILSTDIRDMLRYEPGVEATNDGRYGLSGFNIRGLTGNRVKIMVDGTEQSEGFSSGPWLNAPRNFVDIDSLEQVEVLRGPASSLYGSDAMAGVVAFRTKGPASYLDEEGNDTGGAAKVLYDSVSDAFAETLTLANRTGKLESLIQYTRRDGSETENKADGSSDDLGNDRTLPDPYDYSTDNILAKLEYQLNDSHRLNLVGEYFRSTSFIELKSLEGPSYSPSYNYSNYTGDDEFERYHIGLTHEWTANNILFDSLVWSLDWQDSDVEELTTNYTERFGYLTRLIDYSHGEEDFQFAAQFDKTVGVHHLTYGASFQHTEQENLTNKYYPDSGADPDIARYTPVVKGKSYGLYLQDQIKLLEGNFLLTPGLRYDRFEADPQVDDLYTEQLEGHESEKVTFRLGAVYKITDTVSVFGQFSQGFKSPELLQLYREDQSSASRGYISLSNPELEPESSDSFEAGFRINSKAASFELTGFYNEYDNFIEQTVDRSGTPTVYQYVNYNEATIKGVEARAALWLDQLVGAPQGMAFQAAVAWAEGDTTIDGEEIPLDSVSPTKAVFGLTYDSPDEVWGAGVNLTLVGAKDIEDVSDESYFAPDSFALVDLTAYYNITPDLALRAAVFNLTDKEYWLWEDVRGYNAETSYLQRYTQPGRNVSVSLKYSF</sequence>
<dbReference type="Gene3D" id="2.170.130.10">
    <property type="entry name" value="TonB-dependent receptor, plug domain"/>
    <property type="match status" value="1"/>
</dbReference>
<dbReference type="Pfam" id="PF07715">
    <property type="entry name" value="Plug"/>
    <property type="match status" value="1"/>
</dbReference>
<keyword evidence="5 11" id="KW-0812">Transmembrane</keyword>
<dbReference type="PROSITE" id="PS01156">
    <property type="entry name" value="TONB_DEPENDENT_REC_2"/>
    <property type="match status" value="1"/>
</dbReference>
<evidence type="ECO:0000256" key="7">
    <source>
        <dbReference type="ARBA" id="ARBA00023077"/>
    </source>
</evidence>
<evidence type="ECO:0000256" key="1">
    <source>
        <dbReference type="ARBA" id="ARBA00004571"/>
    </source>
</evidence>
<dbReference type="AlphaFoldDB" id="A0A501PHG7"/>
<evidence type="ECO:0000256" key="10">
    <source>
        <dbReference type="ARBA" id="ARBA00023237"/>
    </source>
</evidence>
<comment type="similarity">
    <text evidence="2 11 13">Belongs to the TonB-dependent receptor family.</text>
</comment>
<dbReference type="InterPro" id="IPR000531">
    <property type="entry name" value="Beta-barrel_TonB"/>
</dbReference>
<dbReference type="NCBIfam" id="TIGR01786">
    <property type="entry name" value="TonB-hemlactrns"/>
    <property type="match status" value="1"/>
</dbReference>
<gene>
    <name evidence="18" type="ORF">FIV46_11825</name>
</gene>
<comment type="caution">
    <text evidence="18">The sequence shown here is derived from an EMBL/GenBank/DDBJ whole genome shotgun (WGS) entry which is preliminary data.</text>
</comment>
<evidence type="ECO:0000259" key="16">
    <source>
        <dbReference type="Pfam" id="PF00593"/>
    </source>
</evidence>
<proteinExistence type="inferred from homology"/>
<dbReference type="GO" id="GO:0044718">
    <property type="term" value="P:siderophore transmembrane transport"/>
    <property type="evidence" value="ECO:0007669"/>
    <property type="project" value="TreeGrafter"/>
</dbReference>
<dbReference type="InterPro" id="IPR039426">
    <property type="entry name" value="TonB-dep_rcpt-like"/>
</dbReference>
<evidence type="ECO:0000256" key="11">
    <source>
        <dbReference type="PROSITE-ProRule" id="PRU01360"/>
    </source>
</evidence>
<dbReference type="CDD" id="cd01347">
    <property type="entry name" value="ligand_gated_channel"/>
    <property type="match status" value="1"/>
</dbReference>
<evidence type="ECO:0000256" key="6">
    <source>
        <dbReference type="ARBA" id="ARBA00022729"/>
    </source>
</evidence>
<comment type="subcellular location">
    <subcellularLocation>
        <location evidence="1 11">Cell outer membrane</location>
        <topology evidence="1 11">Multi-pass membrane protein</topology>
    </subcellularLocation>
</comment>
<dbReference type="RefSeq" id="WP_139941135.1">
    <property type="nucleotide sequence ID" value="NZ_JBHSYP010000006.1"/>
</dbReference>
<feature type="chain" id="PRO_5021301120" evidence="15">
    <location>
        <begin position="26"/>
        <end position="729"/>
    </location>
</feature>
<dbReference type="EMBL" id="VFIY01000014">
    <property type="protein sequence ID" value="TPD59472.1"/>
    <property type="molecule type" value="Genomic_DNA"/>
</dbReference>
<evidence type="ECO:0000256" key="12">
    <source>
        <dbReference type="PROSITE-ProRule" id="PRU10144"/>
    </source>
</evidence>
<feature type="short sequence motif" description="TonB C-terminal box" evidence="12">
    <location>
        <begin position="712"/>
        <end position="729"/>
    </location>
</feature>
<dbReference type="Gene3D" id="2.40.170.20">
    <property type="entry name" value="TonB-dependent receptor, beta-barrel domain"/>
    <property type="match status" value="1"/>
</dbReference>
<dbReference type="GO" id="GO:0015232">
    <property type="term" value="F:heme transmembrane transporter activity"/>
    <property type="evidence" value="ECO:0007669"/>
    <property type="project" value="InterPro"/>
</dbReference>
<evidence type="ECO:0000256" key="15">
    <source>
        <dbReference type="SAM" id="SignalP"/>
    </source>
</evidence>
<dbReference type="InterPro" id="IPR037066">
    <property type="entry name" value="Plug_dom_sf"/>
</dbReference>
<evidence type="ECO:0000256" key="5">
    <source>
        <dbReference type="ARBA" id="ARBA00022692"/>
    </source>
</evidence>
<dbReference type="InterPro" id="IPR012910">
    <property type="entry name" value="Plug_dom"/>
</dbReference>
<keyword evidence="7 13" id="KW-0798">TonB box</keyword>
<dbReference type="Proteomes" id="UP000319148">
    <property type="component" value="Unassembled WGS sequence"/>
</dbReference>
<evidence type="ECO:0000256" key="9">
    <source>
        <dbReference type="ARBA" id="ARBA00023170"/>
    </source>
</evidence>
<keyword evidence="4 11" id="KW-1134">Transmembrane beta strand</keyword>
<evidence type="ECO:0000256" key="8">
    <source>
        <dbReference type="ARBA" id="ARBA00023136"/>
    </source>
</evidence>